<dbReference type="KEGG" id="nue:C5F50_05105"/>
<evidence type="ECO:0000313" key="3">
    <source>
        <dbReference type="Proteomes" id="UP000509478"/>
    </source>
</evidence>
<sequence length="89" mass="10111">MPECEKKKMKIGIIVIIVGFTIFTIGVIGIEVTVQNLSSEPRNLSDIPLWIRLVDDVHPYLVFVGIIITITGFIIRRKQNTGGMREMRK</sequence>
<evidence type="ECO:0000313" key="2">
    <source>
        <dbReference type="EMBL" id="QLH06519.1"/>
    </source>
</evidence>
<dbReference type="RefSeq" id="WP_179372601.1">
    <property type="nucleotide sequence ID" value="NZ_CP026995.1"/>
</dbReference>
<gene>
    <name evidence="2" type="ORF">C5F50_05105</name>
</gene>
<keyword evidence="1" id="KW-0812">Transmembrane</keyword>
<accession>A0A7D5R756</accession>
<feature type="transmembrane region" description="Helical" evidence="1">
    <location>
        <begin position="57"/>
        <end position="75"/>
    </location>
</feature>
<dbReference type="GeneID" id="56067431"/>
<dbReference type="AlphaFoldDB" id="A0A7D5R756"/>
<keyword evidence="1" id="KW-1133">Transmembrane helix</keyword>
<reference evidence="2 3" key="1">
    <citation type="submission" date="2018-02" db="EMBL/GenBank/DDBJ databases">
        <title>Complete genome of Nitrosopumilus ureaphilus PS0.</title>
        <authorList>
            <person name="Qin W."/>
            <person name="Zheng Y."/>
            <person name="Stahl D.A."/>
        </authorList>
    </citation>
    <scope>NUCLEOTIDE SEQUENCE [LARGE SCALE GENOMIC DNA]</scope>
    <source>
        <strain evidence="2 3">PS0</strain>
    </source>
</reference>
<feature type="transmembrane region" description="Helical" evidence="1">
    <location>
        <begin position="12"/>
        <end position="37"/>
    </location>
</feature>
<name>A0A7D5R756_9ARCH</name>
<keyword evidence="3" id="KW-1185">Reference proteome</keyword>
<keyword evidence="1" id="KW-0472">Membrane</keyword>
<dbReference type="EMBL" id="CP026995">
    <property type="protein sequence ID" value="QLH06519.1"/>
    <property type="molecule type" value="Genomic_DNA"/>
</dbReference>
<evidence type="ECO:0000256" key="1">
    <source>
        <dbReference type="SAM" id="Phobius"/>
    </source>
</evidence>
<protein>
    <submittedName>
        <fullName evidence="2">Uncharacterized protein</fullName>
    </submittedName>
</protein>
<dbReference type="Proteomes" id="UP000509478">
    <property type="component" value="Chromosome"/>
</dbReference>
<proteinExistence type="predicted"/>
<organism evidence="2 3">
    <name type="scientific">Nitrosopumilus ureiphilus</name>
    <dbReference type="NCBI Taxonomy" id="1470067"/>
    <lineage>
        <taxon>Archaea</taxon>
        <taxon>Nitrososphaerota</taxon>
        <taxon>Nitrososphaeria</taxon>
        <taxon>Nitrosopumilales</taxon>
        <taxon>Nitrosopumilaceae</taxon>
        <taxon>Nitrosopumilus</taxon>
    </lineage>
</organism>